<sequence length="161" mass="18930">MNKEQQFEENCSDELLDEHVLVSKVRKLSHLEENMARSPFHNEIAFNKAYKALTVRVQRDASYNLSESKQSEEVAPFRNPKKLRSEMLPPKCKIQNDIKNLLHQVIDIREKSHRSPDFSFNKRVVKRDGNMRRKAYAREITMKDNSTVYNTLINPLVILTE</sequence>
<dbReference type="AlphaFoldDB" id="A0AAD1UJI2"/>
<proteinExistence type="predicted"/>
<gene>
    <name evidence="1" type="ORF">ECRASSUSDP1_LOCUS11866</name>
</gene>
<name>A0AAD1UJI2_EUPCR</name>
<reference evidence="1" key="1">
    <citation type="submission" date="2023-07" db="EMBL/GenBank/DDBJ databases">
        <authorList>
            <consortium name="AG Swart"/>
            <person name="Singh M."/>
            <person name="Singh A."/>
            <person name="Seah K."/>
            <person name="Emmerich C."/>
        </authorList>
    </citation>
    <scope>NUCLEOTIDE SEQUENCE</scope>
    <source>
        <strain evidence="1">DP1</strain>
    </source>
</reference>
<protein>
    <submittedName>
        <fullName evidence="1">Uncharacterized protein</fullName>
    </submittedName>
</protein>
<organism evidence="1 2">
    <name type="scientific">Euplotes crassus</name>
    <dbReference type="NCBI Taxonomy" id="5936"/>
    <lineage>
        <taxon>Eukaryota</taxon>
        <taxon>Sar</taxon>
        <taxon>Alveolata</taxon>
        <taxon>Ciliophora</taxon>
        <taxon>Intramacronucleata</taxon>
        <taxon>Spirotrichea</taxon>
        <taxon>Hypotrichia</taxon>
        <taxon>Euplotida</taxon>
        <taxon>Euplotidae</taxon>
        <taxon>Moneuplotes</taxon>
    </lineage>
</organism>
<dbReference type="Proteomes" id="UP001295684">
    <property type="component" value="Unassembled WGS sequence"/>
</dbReference>
<dbReference type="EMBL" id="CAMPGE010011740">
    <property type="protein sequence ID" value="CAI2370551.1"/>
    <property type="molecule type" value="Genomic_DNA"/>
</dbReference>
<accession>A0AAD1UJI2</accession>
<comment type="caution">
    <text evidence="1">The sequence shown here is derived from an EMBL/GenBank/DDBJ whole genome shotgun (WGS) entry which is preliminary data.</text>
</comment>
<keyword evidence="2" id="KW-1185">Reference proteome</keyword>
<evidence type="ECO:0000313" key="1">
    <source>
        <dbReference type="EMBL" id="CAI2370551.1"/>
    </source>
</evidence>
<evidence type="ECO:0000313" key="2">
    <source>
        <dbReference type="Proteomes" id="UP001295684"/>
    </source>
</evidence>